<dbReference type="InterPro" id="IPR005467">
    <property type="entry name" value="His_kinase_dom"/>
</dbReference>
<dbReference type="SMART" id="SM00387">
    <property type="entry name" value="HATPase_c"/>
    <property type="match status" value="1"/>
</dbReference>
<evidence type="ECO:0000256" key="1">
    <source>
        <dbReference type="ARBA" id="ARBA00000085"/>
    </source>
</evidence>
<dbReference type="SMART" id="SM00388">
    <property type="entry name" value="HisKA"/>
    <property type="match status" value="1"/>
</dbReference>
<dbReference type="CDD" id="cd00082">
    <property type="entry name" value="HisKA"/>
    <property type="match status" value="1"/>
</dbReference>
<evidence type="ECO:0000256" key="9">
    <source>
        <dbReference type="SAM" id="Phobius"/>
    </source>
</evidence>
<dbReference type="InterPro" id="IPR036890">
    <property type="entry name" value="HATPase_C_sf"/>
</dbReference>
<evidence type="ECO:0000256" key="6">
    <source>
        <dbReference type="ARBA" id="ARBA00022777"/>
    </source>
</evidence>
<feature type="transmembrane region" description="Helical" evidence="9">
    <location>
        <begin position="7"/>
        <end position="24"/>
    </location>
</feature>
<reference evidence="11 12" key="1">
    <citation type="submission" date="2019-05" db="EMBL/GenBank/DDBJ databases">
        <authorList>
            <person name="Narsing Rao M.P."/>
            <person name="Li W.J."/>
        </authorList>
    </citation>
    <scope>NUCLEOTIDE SEQUENCE [LARGE SCALE GENOMIC DNA]</scope>
    <source>
        <strain evidence="11 12">SYSU_K30003</strain>
    </source>
</reference>
<dbReference type="EC" id="2.7.13.3" evidence="2"/>
<accession>A0A5R9GCU1</accession>
<keyword evidence="5" id="KW-0547">Nucleotide-binding</keyword>
<name>A0A5R9GCU1_9BACL</name>
<keyword evidence="9" id="KW-0472">Membrane</keyword>
<gene>
    <name evidence="11" type="ORF">FE782_05965</name>
</gene>
<evidence type="ECO:0000256" key="4">
    <source>
        <dbReference type="ARBA" id="ARBA00022679"/>
    </source>
</evidence>
<evidence type="ECO:0000256" key="2">
    <source>
        <dbReference type="ARBA" id="ARBA00012438"/>
    </source>
</evidence>
<evidence type="ECO:0000259" key="10">
    <source>
        <dbReference type="PROSITE" id="PS50109"/>
    </source>
</evidence>
<sequence>MNNLTSILVNVMLIAFPFLVIQTFSQRLPFHRAGPLTIGFFMGVPLVGCMFFPYTYGHGLTYDLKFIPLIAGTLYGGWPAGLALSLVSAAAGIYIAEAYWLEELAVAALIASLVAAARTKFFAASWLRKMLWAGVFSVATAALTFGGIAMFGETLPIDEALLFAAVQTGLLMTTLALGEHIRETDSVRSEIARMEKLTVSGSLAVLIAHELRNPLTTVNGFLQLIKRQHPSEQILYYVNTAMQELSEAEKIIHTYLTITTLKEAEKKHVSLSAGIDGALRDIWPAIEAKKIDLVNAVSDDITLYCNEDQLRLCLMHLLRNGANALHRGGRLTVSSYWKGKELAIVVSDNGVGMTEEQLEQLGMPKYNTRSSGTGTGLMYCFHFVHSLQGRLRIQSQPGRGTTVTVTVPALRTT</sequence>
<dbReference type="InterPro" id="IPR003661">
    <property type="entry name" value="HisK_dim/P_dom"/>
</dbReference>
<evidence type="ECO:0000313" key="11">
    <source>
        <dbReference type="EMBL" id="TLS52919.1"/>
    </source>
</evidence>
<keyword evidence="12" id="KW-1185">Reference proteome</keyword>
<dbReference type="PANTHER" id="PTHR43065">
    <property type="entry name" value="SENSOR HISTIDINE KINASE"/>
    <property type="match status" value="1"/>
</dbReference>
<keyword evidence="9" id="KW-1133">Transmembrane helix</keyword>
<comment type="caution">
    <text evidence="11">The sequence shown here is derived from an EMBL/GenBank/DDBJ whole genome shotgun (WGS) entry which is preliminary data.</text>
</comment>
<dbReference type="PANTHER" id="PTHR43065:SF46">
    <property type="entry name" value="C4-DICARBOXYLATE TRANSPORT SENSOR PROTEIN DCTB"/>
    <property type="match status" value="1"/>
</dbReference>
<dbReference type="Proteomes" id="UP000309676">
    <property type="component" value="Unassembled WGS sequence"/>
</dbReference>
<dbReference type="RefSeq" id="WP_138193160.1">
    <property type="nucleotide sequence ID" value="NZ_VCIW01000003.1"/>
</dbReference>
<dbReference type="EMBL" id="VCIW01000003">
    <property type="protein sequence ID" value="TLS52919.1"/>
    <property type="molecule type" value="Genomic_DNA"/>
</dbReference>
<evidence type="ECO:0000313" key="12">
    <source>
        <dbReference type="Proteomes" id="UP000309676"/>
    </source>
</evidence>
<organism evidence="11 12">
    <name type="scientific">Paenibacillus antri</name>
    <dbReference type="NCBI Taxonomy" id="2582848"/>
    <lineage>
        <taxon>Bacteria</taxon>
        <taxon>Bacillati</taxon>
        <taxon>Bacillota</taxon>
        <taxon>Bacilli</taxon>
        <taxon>Bacillales</taxon>
        <taxon>Paenibacillaceae</taxon>
        <taxon>Paenibacillus</taxon>
    </lineage>
</organism>
<feature type="transmembrane region" description="Helical" evidence="9">
    <location>
        <begin position="130"/>
        <end position="148"/>
    </location>
</feature>
<evidence type="ECO:0000256" key="3">
    <source>
        <dbReference type="ARBA" id="ARBA00022553"/>
    </source>
</evidence>
<dbReference type="OrthoDB" id="9815750at2"/>
<dbReference type="InterPro" id="IPR004358">
    <property type="entry name" value="Sig_transdc_His_kin-like_C"/>
</dbReference>
<keyword evidence="6 11" id="KW-0418">Kinase</keyword>
<dbReference type="Gene3D" id="1.10.287.130">
    <property type="match status" value="1"/>
</dbReference>
<keyword evidence="4" id="KW-0808">Transferase</keyword>
<comment type="catalytic activity">
    <reaction evidence="1">
        <text>ATP + protein L-histidine = ADP + protein N-phospho-L-histidine.</text>
        <dbReference type="EC" id="2.7.13.3"/>
    </reaction>
</comment>
<proteinExistence type="predicted"/>
<dbReference type="InterPro" id="IPR036097">
    <property type="entry name" value="HisK_dim/P_sf"/>
</dbReference>
<dbReference type="Gene3D" id="3.30.565.10">
    <property type="entry name" value="Histidine kinase-like ATPase, C-terminal domain"/>
    <property type="match status" value="1"/>
</dbReference>
<keyword evidence="3" id="KW-0597">Phosphoprotein</keyword>
<protein>
    <recommendedName>
        <fullName evidence="2">histidine kinase</fullName>
        <ecNumber evidence="2">2.7.13.3</ecNumber>
    </recommendedName>
</protein>
<feature type="transmembrane region" description="Helical" evidence="9">
    <location>
        <begin position="66"/>
        <end position="93"/>
    </location>
</feature>
<evidence type="ECO:0000256" key="5">
    <source>
        <dbReference type="ARBA" id="ARBA00022741"/>
    </source>
</evidence>
<dbReference type="GO" id="GO:0005524">
    <property type="term" value="F:ATP binding"/>
    <property type="evidence" value="ECO:0007669"/>
    <property type="project" value="UniProtKB-KW"/>
</dbReference>
<keyword evidence="9" id="KW-0812">Transmembrane</keyword>
<feature type="domain" description="Histidine kinase" evidence="10">
    <location>
        <begin position="206"/>
        <end position="411"/>
    </location>
</feature>
<keyword evidence="8" id="KW-0902">Two-component regulatory system</keyword>
<feature type="transmembrane region" description="Helical" evidence="9">
    <location>
        <begin position="36"/>
        <end position="54"/>
    </location>
</feature>
<dbReference type="GO" id="GO:0000155">
    <property type="term" value="F:phosphorelay sensor kinase activity"/>
    <property type="evidence" value="ECO:0007669"/>
    <property type="project" value="InterPro"/>
</dbReference>
<evidence type="ECO:0000256" key="8">
    <source>
        <dbReference type="ARBA" id="ARBA00023012"/>
    </source>
</evidence>
<dbReference type="SUPFAM" id="SSF55874">
    <property type="entry name" value="ATPase domain of HSP90 chaperone/DNA topoisomerase II/histidine kinase"/>
    <property type="match status" value="1"/>
</dbReference>
<dbReference type="AlphaFoldDB" id="A0A5R9GCU1"/>
<feature type="transmembrane region" description="Helical" evidence="9">
    <location>
        <begin position="99"/>
        <end position="118"/>
    </location>
</feature>
<keyword evidence="7" id="KW-0067">ATP-binding</keyword>
<dbReference type="PROSITE" id="PS50109">
    <property type="entry name" value="HIS_KIN"/>
    <property type="match status" value="1"/>
</dbReference>
<dbReference type="Pfam" id="PF00512">
    <property type="entry name" value="HisKA"/>
    <property type="match status" value="1"/>
</dbReference>
<dbReference type="InterPro" id="IPR003594">
    <property type="entry name" value="HATPase_dom"/>
</dbReference>
<dbReference type="SUPFAM" id="SSF47384">
    <property type="entry name" value="Homodimeric domain of signal transducing histidine kinase"/>
    <property type="match status" value="1"/>
</dbReference>
<dbReference type="PRINTS" id="PR00344">
    <property type="entry name" value="BCTRLSENSOR"/>
</dbReference>
<evidence type="ECO:0000256" key="7">
    <source>
        <dbReference type="ARBA" id="ARBA00022840"/>
    </source>
</evidence>
<dbReference type="Pfam" id="PF02518">
    <property type="entry name" value="HATPase_c"/>
    <property type="match status" value="1"/>
</dbReference>